<reference evidence="2 3" key="1">
    <citation type="submission" date="2019-02" db="EMBL/GenBank/DDBJ databases">
        <authorList>
            <person name="Khodamoradi S."/>
            <person name="Hahnke R.L."/>
            <person name="Kaempfer P."/>
            <person name="Schumann P."/>
            <person name="Rohde M."/>
            <person name="Steinert M."/>
            <person name="Luzhetskyy A."/>
            <person name="Wink J."/>
            <person name="Ruckert C."/>
        </authorList>
    </citation>
    <scope>NUCLEOTIDE SEQUENCE [LARGE SCALE GENOMIC DNA]</scope>
    <source>
        <strain evidence="2 3">M2</strain>
        <plasmid evidence="3">phim2</plasmid>
    </source>
</reference>
<dbReference type="GO" id="GO:0003677">
    <property type="term" value="F:DNA binding"/>
    <property type="evidence" value="ECO:0007669"/>
    <property type="project" value="InterPro"/>
</dbReference>
<dbReference type="SMART" id="SM00530">
    <property type="entry name" value="HTH_XRE"/>
    <property type="match status" value="1"/>
</dbReference>
<accession>A0A4V0ZKG3</accession>
<protein>
    <recommendedName>
        <fullName evidence="1">HTH cro/C1-type domain-containing protein</fullName>
    </recommendedName>
</protein>
<organism evidence="2 3">
    <name type="scientific">Streptomonospora litoralis</name>
    <dbReference type="NCBI Taxonomy" id="2498135"/>
    <lineage>
        <taxon>Bacteria</taxon>
        <taxon>Bacillati</taxon>
        <taxon>Actinomycetota</taxon>
        <taxon>Actinomycetes</taxon>
        <taxon>Streptosporangiales</taxon>
        <taxon>Nocardiopsidaceae</taxon>
        <taxon>Streptomonospora</taxon>
    </lineage>
</organism>
<gene>
    <name evidence="2" type="ORF">EKD16_25710</name>
</gene>
<dbReference type="Gene3D" id="1.10.260.40">
    <property type="entry name" value="lambda repressor-like DNA-binding domains"/>
    <property type="match status" value="1"/>
</dbReference>
<dbReference type="PROSITE" id="PS50943">
    <property type="entry name" value="HTH_CROC1"/>
    <property type="match status" value="1"/>
</dbReference>
<dbReference type="EMBL" id="CP036456">
    <property type="protein sequence ID" value="QBI56882.1"/>
    <property type="molecule type" value="Genomic_DNA"/>
</dbReference>
<feature type="domain" description="HTH cro/C1-type" evidence="1">
    <location>
        <begin position="27"/>
        <end position="82"/>
    </location>
</feature>
<evidence type="ECO:0000313" key="2">
    <source>
        <dbReference type="EMBL" id="QBI56882.1"/>
    </source>
</evidence>
<evidence type="ECO:0000259" key="1">
    <source>
        <dbReference type="PROSITE" id="PS50943"/>
    </source>
</evidence>
<sequence length="92" mass="10300">MWVNVGFMTHTRPRAPYRPYRFDHTAFKAELQRRGLEISDLAERTGLSAPGLFKILRGARPYPRAETYQAILTALDLEDGALLVESTPAAAP</sequence>
<name>A0A4V0ZKG3_9ACTN</name>
<dbReference type="InterPro" id="IPR001387">
    <property type="entry name" value="Cro/C1-type_HTH"/>
</dbReference>
<evidence type="ECO:0000313" key="3">
    <source>
        <dbReference type="Proteomes" id="UP000292235"/>
    </source>
</evidence>
<dbReference type="InterPro" id="IPR010982">
    <property type="entry name" value="Lambda_DNA-bd_dom_sf"/>
</dbReference>
<keyword evidence="2" id="KW-0614">Plasmid</keyword>
<geneLocation type="plasmid" evidence="3">
    <name>phim2</name>
</geneLocation>
<keyword evidence="3" id="KW-1185">Reference proteome</keyword>
<dbReference type="CDD" id="cd00093">
    <property type="entry name" value="HTH_XRE"/>
    <property type="match status" value="1"/>
</dbReference>
<dbReference type="AlphaFoldDB" id="A0A4V0ZKG3"/>
<dbReference type="KEGG" id="strr:EKD16_25710"/>
<proteinExistence type="predicted"/>
<dbReference type="SUPFAM" id="SSF47413">
    <property type="entry name" value="lambda repressor-like DNA-binding domains"/>
    <property type="match status" value="1"/>
</dbReference>
<dbReference type="Proteomes" id="UP000292235">
    <property type="component" value="Plasmid phiM2"/>
</dbReference>
<dbReference type="Pfam" id="PF13560">
    <property type="entry name" value="HTH_31"/>
    <property type="match status" value="1"/>
</dbReference>